<gene>
    <name evidence="1" type="ORF">Nepgr_024662</name>
</gene>
<sequence length="101" mass="11085">MRKRTLLGKGASLNNCSSTLVTRAVYSSSSSATIATCIISSISYSSCFVAAQAVEIGRLFILYALRWNQSNTIIFIKPLLSLAAFRLLVSCNHNLSRRRLP</sequence>
<organism evidence="1 2">
    <name type="scientific">Nepenthes gracilis</name>
    <name type="common">Slender pitcher plant</name>
    <dbReference type="NCBI Taxonomy" id="150966"/>
    <lineage>
        <taxon>Eukaryota</taxon>
        <taxon>Viridiplantae</taxon>
        <taxon>Streptophyta</taxon>
        <taxon>Embryophyta</taxon>
        <taxon>Tracheophyta</taxon>
        <taxon>Spermatophyta</taxon>
        <taxon>Magnoliopsida</taxon>
        <taxon>eudicotyledons</taxon>
        <taxon>Gunneridae</taxon>
        <taxon>Pentapetalae</taxon>
        <taxon>Caryophyllales</taxon>
        <taxon>Nepenthaceae</taxon>
        <taxon>Nepenthes</taxon>
    </lineage>
</organism>
<name>A0AAD3T5L1_NEPGR</name>
<comment type="caution">
    <text evidence="1">The sequence shown here is derived from an EMBL/GenBank/DDBJ whole genome shotgun (WGS) entry which is preliminary data.</text>
</comment>
<dbReference type="EMBL" id="BSYO01000025">
    <property type="protein sequence ID" value="GMH22819.1"/>
    <property type="molecule type" value="Genomic_DNA"/>
</dbReference>
<evidence type="ECO:0000313" key="1">
    <source>
        <dbReference type="EMBL" id="GMH22819.1"/>
    </source>
</evidence>
<reference evidence="1" key="1">
    <citation type="submission" date="2023-05" db="EMBL/GenBank/DDBJ databases">
        <title>Nepenthes gracilis genome sequencing.</title>
        <authorList>
            <person name="Fukushima K."/>
        </authorList>
    </citation>
    <scope>NUCLEOTIDE SEQUENCE</scope>
    <source>
        <strain evidence="1">SING2019-196</strain>
    </source>
</reference>
<evidence type="ECO:0000313" key="2">
    <source>
        <dbReference type="Proteomes" id="UP001279734"/>
    </source>
</evidence>
<dbReference type="AlphaFoldDB" id="A0AAD3T5L1"/>
<proteinExistence type="predicted"/>
<protein>
    <submittedName>
        <fullName evidence="1">Uncharacterized protein</fullName>
    </submittedName>
</protein>
<dbReference type="Proteomes" id="UP001279734">
    <property type="component" value="Unassembled WGS sequence"/>
</dbReference>
<accession>A0AAD3T5L1</accession>
<keyword evidence="2" id="KW-1185">Reference proteome</keyword>